<dbReference type="KEGG" id="tsc:TSC_c07020"/>
<protein>
    <submittedName>
        <fullName evidence="1">2',5' RNA ligase family protein</fullName>
    </submittedName>
</protein>
<dbReference type="STRING" id="743525.TSC_c07020"/>
<dbReference type="HOGENOM" id="CLU_1388265_0_0_0"/>
<sequence>MSRGAGLREGFLESARRRLGRPSGYTGGVYGVLVWPPEDLRRFLEELQALHGIRGFGPPHLNLRQPFDWPYEEEALRIALAGILRGHTPFRLRLGGWGYFPQGVVYLRAYGGTPFRRLYHALEPLAPPLKEIEGPSYVPHITLALGLSEEEARRLAQELPAPQRRSFLVKEVALVRDEDEGHLLEVARFPLGVDWGPR</sequence>
<dbReference type="eggNOG" id="COG1514">
    <property type="taxonomic scope" value="Bacteria"/>
</dbReference>
<dbReference type="GO" id="GO:0016874">
    <property type="term" value="F:ligase activity"/>
    <property type="evidence" value="ECO:0007669"/>
    <property type="project" value="UniProtKB-KW"/>
</dbReference>
<organism evidence="1 2">
    <name type="scientific">Thermus scotoductus (strain ATCC 700910 / SA-01)</name>
    <dbReference type="NCBI Taxonomy" id="743525"/>
    <lineage>
        <taxon>Bacteria</taxon>
        <taxon>Thermotogati</taxon>
        <taxon>Deinococcota</taxon>
        <taxon>Deinococci</taxon>
        <taxon>Thermales</taxon>
        <taxon>Thermaceae</taxon>
        <taxon>Thermus</taxon>
    </lineage>
</organism>
<reference evidence="2" key="1">
    <citation type="submission" date="2010-03" db="EMBL/GenBank/DDBJ databases">
        <title>The genome sequence of Thermus scotoductus SA-01.</title>
        <authorList>
            <person name="Gounder K."/>
            <person name="Liesegang H."/>
            <person name="Brzuszkiewicz E."/>
            <person name="Wollherr A."/>
            <person name="Daniel R."/>
            <person name="Gottschalk G."/>
            <person name="van Heerden E."/>
            <person name="Litthauer D."/>
        </authorList>
    </citation>
    <scope>NUCLEOTIDE SEQUENCE [LARGE SCALE GENOMIC DNA]</scope>
    <source>
        <strain evidence="2">ATCC 700910 / SA-01</strain>
    </source>
</reference>
<evidence type="ECO:0000313" key="2">
    <source>
        <dbReference type="Proteomes" id="UP000008087"/>
    </source>
</evidence>
<dbReference type="Gene3D" id="3.90.1140.10">
    <property type="entry name" value="Cyclic phosphodiesterase"/>
    <property type="match status" value="1"/>
</dbReference>
<dbReference type="InterPro" id="IPR050580">
    <property type="entry name" value="2H_phosphoesterase_YjcG-like"/>
</dbReference>
<evidence type="ECO:0000313" key="1">
    <source>
        <dbReference type="EMBL" id="ADW21329.1"/>
    </source>
</evidence>
<keyword evidence="1" id="KW-0436">Ligase</keyword>
<dbReference type="SUPFAM" id="SSF55144">
    <property type="entry name" value="LigT-like"/>
    <property type="match status" value="1"/>
</dbReference>
<reference evidence="1 2" key="2">
    <citation type="journal article" date="2011" name="BMC Genomics">
        <title>Sequence of the hyperplastic genome of the naturally competent Thermus scotoductus SA-01.</title>
        <authorList>
            <person name="Gounder K."/>
            <person name="Brzuszkiewicz E."/>
            <person name="Liesegang H."/>
            <person name="Wollherr A."/>
            <person name="Daniel R."/>
            <person name="Gottschalk G."/>
            <person name="Reva O."/>
            <person name="Kumwenda B."/>
            <person name="Srivastava M."/>
            <person name="Bricio C."/>
            <person name="Berenguer J."/>
            <person name="van Heerden E."/>
            <person name="Litthauer D."/>
        </authorList>
    </citation>
    <scope>NUCLEOTIDE SEQUENCE [LARGE SCALE GENOMIC DNA]</scope>
    <source>
        <strain evidence="2">ATCC 700910 / SA-01</strain>
    </source>
</reference>
<dbReference type="AlphaFoldDB" id="E8PMQ3"/>
<proteinExistence type="predicted"/>
<gene>
    <name evidence="1" type="ordered locus">TSC_c07020</name>
</gene>
<dbReference type="Proteomes" id="UP000008087">
    <property type="component" value="Chromosome"/>
</dbReference>
<dbReference type="Pfam" id="PF13563">
    <property type="entry name" value="2_5_RNA_ligase2"/>
    <property type="match status" value="1"/>
</dbReference>
<dbReference type="PANTHER" id="PTHR40037">
    <property type="entry name" value="PHOSPHOESTERASE YJCG-RELATED"/>
    <property type="match status" value="1"/>
</dbReference>
<name>E8PMQ3_THESS</name>
<accession>E8PMQ3</accession>
<dbReference type="EMBL" id="CP001962">
    <property type="protein sequence ID" value="ADW21329.1"/>
    <property type="molecule type" value="Genomic_DNA"/>
</dbReference>
<dbReference type="PANTHER" id="PTHR40037:SF1">
    <property type="entry name" value="PHOSPHOESTERASE SAOUHSC_00951-RELATED"/>
    <property type="match status" value="1"/>
</dbReference>
<dbReference type="InterPro" id="IPR009097">
    <property type="entry name" value="Cyclic_Pdiesterase"/>
</dbReference>